<organism evidence="2 3">
    <name type="scientific">Tsuneonella suprasediminis</name>
    <dbReference type="NCBI Taxonomy" id="2306996"/>
    <lineage>
        <taxon>Bacteria</taxon>
        <taxon>Pseudomonadati</taxon>
        <taxon>Pseudomonadota</taxon>
        <taxon>Alphaproteobacteria</taxon>
        <taxon>Sphingomonadales</taxon>
        <taxon>Erythrobacteraceae</taxon>
        <taxon>Tsuneonella</taxon>
    </lineage>
</organism>
<keyword evidence="3" id="KW-1185">Reference proteome</keyword>
<dbReference type="SUPFAM" id="SSF89796">
    <property type="entry name" value="CoA-transferase family III (CaiB/BaiF)"/>
    <property type="match status" value="1"/>
</dbReference>
<gene>
    <name evidence="2" type="ORF">D6858_01755</name>
</gene>
<dbReference type="PANTHER" id="PTHR48207:SF3">
    <property type="entry name" value="SUCCINATE--HYDROXYMETHYLGLUTARATE COA-TRANSFERASE"/>
    <property type="match status" value="1"/>
</dbReference>
<dbReference type="Gene3D" id="3.40.50.10540">
    <property type="entry name" value="Crotonobetainyl-coa:carnitine coa-transferase, domain 1"/>
    <property type="match status" value="1"/>
</dbReference>
<dbReference type="GO" id="GO:0008410">
    <property type="term" value="F:CoA-transferase activity"/>
    <property type="evidence" value="ECO:0007669"/>
    <property type="project" value="TreeGrafter"/>
</dbReference>
<dbReference type="RefSeq" id="WP_120106627.1">
    <property type="nucleotide sequence ID" value="NZ_RAHJ01000004.1"/>
</dbReference>
<dbReference type="InterPro" id="IPR003673">
    <property type="entry name" value="CoA-Trfase_fam_III"/>
</dbReference>
<dbReference type="PANTHER" id="PTHR48207">
    <property type="entry name" value="SUCCINATE--HYDROXYMETHYLGLUTARATE COA-TRANSFERASE"/>
    <property type="match status" value="1"/>
</dbReference>
<comment type="caution">
    <text evidence="2">The sequence shown here is derived from an EMBL/GenBank/DDBJ whole genome shotgun (WGS) entry which is preliminary data.</text>
</comment>
<dbReference type="OrthoDB" id="5720311at2"/>
<dbReference type="Gene3D" id="3.30.1540.10">
    <property type="entry name" value="formyl-coa transferase, domain 3"/>
    <property type="match status" value="1"/>
</dbReference>
<proteinExistence type="predicted"/>
<protein>
    <submittedName>
        <fullName evidence="2">CoA transferase</fullName>
    </submittedName>
</protein>
<dbReference type="AlphaFoldDB" id="A0A419R5F9"/>
<reference evidence="2 3" key="1">
    <citation type="submission" date="2018-09" db="EMBL/GenBank/DDBJ databases">
        <title>Altererythrobacter sp.Ery1 and Ery12, the genome sequencing of novel strains in genus Alterythrobacter.</title>
        <authorList>
            <person name="Cheng H."/>
            <person name="Wu Y.-H."/>
            <person name="Fang C."/>
            <person name="Xu X.-W."/>
        </authorList>
    </citation>
    <scope>NUCLEOTIDE SEQUENCE [LARGE SCALE GENOMIC DNA]</scope>
    <source>
        <strain evidence="2 3">Ery12</strain>
    </source>
</reference>
<accession>A0A419R5F9</accession>
<dbReference type="Proteomes" id="UP000284322">
    <property type="component" value="Unassembled WGS sequence"/>
</dbReference>
<sequence>MTDPHNSAPPTSTGPLAGLTVLDLSRVLAGPWCAQVLGDLGAEVIKVEQPGMGDDTRKWGPPFLPDGSGDASYYACANRNKRSIAVNIATPEGADVIRGIAAKADIVIENFRPGGLAKYGLDYSDLRAIKPDLIWCSITGFGHTGPEKDRGGYDFLIQGMSGLMSVTGAPDGPPTKAGVPIADLLTGLWAAISVLGALHHRTQTGEGQQIDLAMLDGTIAMLGNHWASALNAGAEPQRMGNQHTTIVPYQDFACADGNVLVASANDQQFRRLCGILGLDELADDPRFAEIKGRAVNRAALMEYLEPAIAKWQSDDFVEAMHAAKVPGGKVNSIPQALALPQVAARELVKSLSRSNGGTVKVVGFPGQLSETPADYRRAPPLAGENTREVLREVLGMDDAKIAALEQTGAIETR</sequence>
<evidence type="ECO:0000313" key="3">
    <source>
        <dbReference type="Proteomes" id="UP000284322"/>
    </source>
</evidence>
<evidence type="ECO:0000256" key="1">
    <source>
        <dbReference type="ARBA" id="ARBA00022679"/>
    </source>
</evidence>
<keyword evidence="1 2" id="KW-0808">Transferase</keyword>
<dbReference type="InterPro" id="IPR023606">
    <property type="entry name" value="CoA-Trfase_III_dom_1_sf"/>
</dbReference>
<dbReference type="EMBL" id="RAHJ01000004">
    <property type="protein sequence ID" value="RJX70882.1"/>
    <property type="molecule type" value="Genomic_DNA"/>
</dbReference>
<dbReference type="InterPro" id="IPR050483">
    <property type="entry name" value="CoA-transferase_III_domain"/>
</dbReference>
<dbReference type="InterPro" id="IPR044855">
    <property type="entry name" value="CoA-Trfase_III_dom3_sf"/>
</dbReference>
<name>A0A419R5F9_9SPHN</name>
<dbReference type="Pfam" id="PF02515">
    <property type="entry name" value="CoA_transf_3"/>
    <property type="match status" value="1"/>
</dbReference>
<evidence type="ECO:0000313" key="2">
    <source>
        <dbReference type="EMBL" id="RJX70882.1"/>
    </source>
</evidence>